<evidence type="ECO:0000256" key="2">
    <source>
        <dbReference type="ARBA" id="ARBA00022723"/>
    </source>
</evidence>
<evidence type="ECO:0000313" key="7">
    <source>
        <dbReference type="EMBL" id="OOV84997.1"/>
    </source>
</evidence>
<keyword evidence="3" id="KW-0378">Hydrolase</keyword>
<dbReference type="GO" id="GO:0006508">
    <property type="term" value="P:proteolysis"/>
    <property type="evidence" value="ECO:0007669"/>
    <property type="project" value="UniProtKB-KW"/>
</dbReference>
<dbReference type="RefSeq" id="WP_078189497.1">
    <property type="nucleotide sequence ID" value="NZ_JAMCOZ010000017.1"/>
</dbReference>
<sequence>MRLILIIVVIFLSTWWIFQTKQHPQLKFNSISDRLLHPLDTRLRYRVADVDPRFGLSQQQVIQLSQEAAEIWHKGTLKPLFIYDPDAQLAIHLIYDDRQEQYNAYKQVQKTLAADKARNDLYAENLANSRKGLEMNEQQLRSKQAMIRAEIVQLSQERMSWSRIEHAQGPNMQRVERKLAQVKAQAMQLDQEIDRFNQQNDQFNQQVSSYNQQIDQYNAGVIQASQRFPAREFHKGVFMGDQIQIYQFDAEDDLRLTLAHELGHALGLSHHNDPAALMYPILGAQQLENFKLMPADQSLLYYR</sequence>
<name>A0A1T1H5N7_9GAMM</name>
<feature type="domain" description="Peptidase M10 metallopeptidase" evidence="6">
    <location>
        <begin position="42"/>
        <end position="297"/>
    </location>
</feature>
<evidence type="ECO:0000256" key="4">
    <source>
        <dbReference type="ARBA" id="ARBA00022833"/>
    </source>
</evidence>
<keyword evidence="8" id="KW-1185">Reference proteome</keyword>
<dbReference type="EMBL" id="MVKX01000002">
    <property type="protein sequence ID" value="OOV84997.1"/>
    <property type="molecule type" value="Genomic_DNA"/>
</dbReference>
<evidence type="ECO:0000256" key="1">
    <source>
        <dbReference type="ARBA" id="ARBA00022670"/>
    </source>
</evidence>
<evidence type="ECO:0000313" key="8">
    <source>
        <dbReference type="Proteomes" id="UP000191160"/>
    </source>
</evidence>
<dbReference type="GO" id="GO:0004222">
    <property type="term" value="F:metalloendopeptidase activity"/>
    <property type="evidence" value="ECO:0007669"/>
    <property type="project" value="InterPro"/>
</dbReference>
<evidence type="ECO:0000256" key="3">
    <source>
        <dbReference type="ARBA" id="ARBA00022801"/>
    </source>
</evidence>
<accession>A0A1T1H5N7</accession>
<comment type="caution">
    <text evidence="7">The sequence shown here is derived from an EMBL/GenBank/DDBJ whole genome shotgun (WGS) entry which is preliminary data.</text>
</comment>
<proteinExistence type="predicted"/>
<keyword evidence="4" id="KW-0862">Zinc</keyword>
<dbReference type="SUPFAM" id="SSF55486">
    <property type="entry name" value="Metalloproteases ('zincins'), catalytic domain"/>
    <property type="match status" value="1"/>
</dbReference>
<evidence type="ECO:0000256" key="5">
    <source>
        <dbReference type="SAM" id="Coils"/>
    </source>
</evidence>
<dbReference type="Pfam" id="PF00413">
    <property type="entry name" value="Peptidase_M10"/>
    <property type="match status" value="1"/>
</dbReference>
<dbReference type="InterPro" id="IPR024079">
    <property type="entry name" value="MetalloPept_cat_dom_sf"/>
</dbReference>
<keyword evidence="1" id="KW-0645">Protease</keyword>
<gene>
    <name evidence="7" type="ORF">B1202_05120</name>
</gene>
<dbReference type="GO" id="GO:0031012">
    <property type="term" value="C:extracellular matrix"/>
    <property type="evidence" value="ECO:0007669"/>
    <property type="project" value="InterPro"/>
</dbReference>
<protein>
    <recommendedName>
        <fullName evidence="6">Peptidase M10 metallopeptidase domain-containing protein</fullName>
    </recommendedName>
</protein>
<dbReference type="Proteomes" id="UP000191160">
    <property type="component" value="Unassembled WGS sequence"/>
</dbReference>
<dbReference type="Gene3D" id="3.40.390.10">
    <property type="entry name" value="Collagenase (Catalytic Domain)"/>
    <property type="match status" value="1"/>
</dbReference>
<organism evidence="7 8">
    <name type="scientific">Acinetobacter amyesii</name>
    <dbReference type="NCBI Taxonomy" id="2942470"/>
    <lineage>
        <taxon>Bacteria</taxon>
        <taxon>Pseudomonadati</taxon>
        <taxon>Pseudomonadota</taxon>
        <taxon>Gammaproteobacteria</taxon>
        <taxon>Moraxellales</taxon>
        <taxon>Moraxellaceae</taxon>
        <taxon>Acinetobacter</taxon>
    </lineage>
</organism>
<dbReference type="GO" id="GO:0008270">
    <property type="term" value="F:zinc ion binding"/>
    <property type="evidence" value="ECO:0007669"/>
    <property type="project" value="InterPro"/>
</dbReference>
<feature type="coiled-coil region" evidence="5">
    <location>
        <begin position="172"/>
        <end position="213"/>
    </location>
</feature>
<dbReference type="AlphaFoldDB" id="A0A1T1H5N7"/>
<dbReference type="InterPro" id="IPR001818">
    <property type="entry name" value="Pept_M10_metallopeptidase"/>
</dbReference>
<reference evidence="7 8" key="1">
    <citation type="submission" date="2017-02" db="EMBL/GenBank/DDBJ databases">
        <title>Acinetobacter sp. ANC 4945, whole genome shotgun sequencing project.</title>
        <authorList>
            <person name="Radolfova-Krizova L."/>
            <person name="Al Atrouni A."/>
            <person name="Nemec A."/>
        </authorList>
    </citation>
    <scope>NUCLEOTIDE SEQUENCE [LARGE SCALE GENOMIC DNA]</scope>
    <source>
        <strain evidence="7 8">ANC 4945</strain>
    </source>
</reference>
<keyword evidence="5" id="KW-0175">Coiled coil</keyword>
<evidence type="ECO:0000259" key="6">
    <source>
        <dbReference type="Pfam" id="PF00413"/>
    </source>
</evidence>
<keyword evidence="2" id="KW-0479">Metal-binding</keyword>